<dbReference type="PANTHER" id="PTHR12356">
    <property type="entry name" value="NUCLEAR MOVEMENT PROTEIN NUDC"/>
    <property type="match status" value="1"/>
</dbReference>
<protein>
    <recommendedName>
        <fullName evidence="3">CS domain-containing protein</fullName>
    </recommendedName>
</protein>
<dbReference type="GO" id="GO:0006457">
    <property type="term" value="P:protein folding"/>
    <property type="evidence" value="ECO:0007669"/>
    <property type="project" value="TreeGrafter"/>
</dbReference>
<dbReference type="Pfam" id="PF04969">
    <property type="entry name" value="CS"/>
    <property type="match status" value="1"/>
</dbReference>
<dbReference type="Gene3D" id="2.60.40.790">
    <property type="match status" value="1"/>
</dbReference>
<evidence type="ECO:0000313" key="5">
    <source>
        <dbReference type="Proteomes" id="UP000660262"/>
    </source>
</evidence>
<dbReference type="OrthoDB" id="245563at2759"/>
<proteinExistence type="predicted"/>
<dbReference type="PANTHER" id="PTHR12356:SF3">
    <property type="entry name" value="NUCLEAR MIGRATION PROTEIN NUDC"/>
    <property type="match status" value="1"/>
</dbReference>
<evidence type="ECO:0000256" key="1">
    <source>
        <dbReference type="ARBA" id="ARBA00004496"/>
    </source>
</evidence>
<accession>A0A830HFY5</accession>
<dbReference type="Proteomes" id="UP000660262">
    <property type="component" value="Unassembled WGS sequence"/>
</dbReference>
<dbReference type="AlphaFoldDB" id="A0A830HFY5"/>
<comment type="subcellular location">
    <subcellularLocation>
        <location evidence="1">Cytoplasm</location>
    </subcellularLocation>
</comment>
<dbReference type="InterPro" id="IPR008978">
    <property type="entry name" value="HSP20-like_chaperone"/>
</dbReference>
<name>A0A830HFY5_9CHLO</name>
<evidence type="ECO:0000256" key="2">
    <source>
        <dbReference type="ARBA" id="ARBA00022490"/>
    </source>
</evidence>
<dbReference type="InterPro" id="IPR007052">
    <property type="entry name" value="CS_dom"/>
</dbReference>
<gene>
    <name evidence="4" type="ORF">PPROV_000476100</name>
</gene>
<organism evidence="4 5">
    <name type="scientific">Pycnococcus provasolii</name>
    <dbReference type="NCBI Taxonomy" id="41880"/>
    <lineage>
        <taxon>Eukaryota</taxon>
        <taxon>Viridiplantae</taxon>
        <taxon>Chlorophyta</taxon>
        <taxon>Pseudoscourfieldiophyceae</taxon>
        <taxon>Pseudoscourfieldiales</taxon>
        <taxon>Pycnococcaceae</taxon>
        <taxon>Pycnococcus</taxon>
    </lineage>
</organism>
<keyword evidence="5" id="KW-1185">Reference proteome</keyword>
<keyword evidence="2" id="KW-0963">Cytoplasm</keyword>
<dbReference type="GO" id="GO:0005737">
    <property type="term" value="C:cytoplasm"/>
    <property type="evidence" value="ECO:0007669"/>
    <property type="project" value="UniProtKB-SubCell"/>
</dbReference>
<dbReference type="InterPro" id="IPR037898">
    <property type="entry name" value="NudC_fam"/>
</dbReference>
<evidence type="ECO:0000259" key="3">
    <source>
        <dbReference type="PROSITE" id="PS51203"/>
    </source>
</evidence>
<evidence type="ECO:0000313" key="4">
    <source>
        <dbReference type="EMBL" id="GHP06014.1"/>
    </source>
</evidence>
<sequence>MAALPSFTVVYIPTDVTEPLAEWSIPIPPGREVECLTSRLKEHYIATGPALSADAAARHASSLLEQAGTSAASVSDETLRAMAQMQLVESVPLLPGGASTNQTHVNLYVDDSGVAKNLPLNERACGLCAACGTPREVRGDAFVGRLVDDGADRFERLSFSLSELDSSATWVKEAQRLHADRANQLSRVEEIAGMSGATVVDGMTNDDGGGGGGSGEMYTWEQNKEEVTVTVKCPLTTKAKDVKCKIAKQKLLLDVATVDKPDGKKDDPIIDAALFQECVVDDSAWTLETESDHKNVVVTLTKGVSIEGKPMRWLMLTR</sequence>
<dbReference type="PROSITE" id="PS51203">
    <property type="entry name" value="CS"/>
    <property type="match status" value="1"/>
</dbReference>
<dbReference type="CDD" id="cd06467">
    <property type="entry name" value="p23_NUDC_like"/>
    <property type="match status" value="1"/>
</dbReference>
<dbReference type="EMBL" id="BNJQ01000011">
    <property type="protein sequence ID" value="GHP06014.1"/>
    <property type="molecule type" value="Genomic_DNA"/>
</dbReference>
<dbReference type="SUPFAM" id="SSF49764">
    <property type="entry name" value="HSP20-like chaperones"/>
    <property type="match status" value="1"/>
</dbReference>
<feature type="domain" description="CS" evidence="3">
    <location>
        <begin position="213"/>
        <end position="317"/>
    </location>
</feature>
<reference evidence="4" key="1">
    <citation type="submission" date="2020-10" db="EMBL/GenBank/DDBJ databases">
        <title>Unveiling of a novel bifunctional photoreceptor, Dualchrome1, isolated from a cosmopolitan green alga.</title>
        <authorList>
            <person name="Suzuki S."/>
            <person name="Kawachi M."/>
        </authorList>
    </citation>
    <scope>NUCLEOTIDE SEQUENCE</scope>
    <source>
        <strain evidence="4">NIES 2893</strain>
    </source>
</reference>
<dbReference type="GO" id="GO:0051082">
    <property type="term" value="F:unfolded protein binding"/>
    <property type="evidence" value="ECO:0007669"/>
    <property type="project" value="TreeGrafter"/>
</dbReference>
<comment type="caution">
    <text evidence="4">The sequence shown here is derived from an EMBL/GenBank/DDBJ whole genome shotgun (WGS) entry which is preliminary data.</text>
</comment>